<feature type="region of interest" description="Disordered" evidence="6">
    <location>
        <begin position="137"/>
        <end position="156"/>
    </location>
</feature>
<comment type="subcellular location">
    <subcellularLocation>
        <location evidence="1 5">Cytoplasm</location>
    </subcellularLocation>
</comment>
<protein>
    <recommendedName>
        <fullName evidence="5">Urease accessory protein UreE</fullName>
    </recommendedName>
</protein>
<keyword evidence="2 5" id="KW-0963">Cytoplasm</keyword>
<name>A0A1H8JNS7_9RHOB</name>
<evidence type="ECO:0000313" key="9">
    <source>
        <dbReference type="Proteomes" id="UP000199372"/>
    </source>
</evidence>
<dbReference type="PIRSF" id="PIRSF036402">
    <property type="entry name" value="Ureas_acces_UreE"/>
    <property type="match status" value="1"/>
</dbReference>
<evidence type="ECO:0000313" key="8">
    <source>
        <dbReference type="EMBL" id="SEN82342.1"/>
    </source>
</evidence>
<dbReference type="EMBL" id="FOCM01000006">
    <property type="protein sequence ID" value="SEN82342.1"/>
    <property type="molecule type" value="Genomic_DNA"/>
</dbReference>
<organism evidence="8 9">
    <name type="scientific">Palleronia pelagia</name>
    <dbReference type="NCBI Taxonomy" id="387096"/>
    <lineage>
        <taxon>Bacteria</taxon>
        <taxon>Pseudomonadati</taxon>
        <taxon>Pseudomonadota</taxon>
        <taxon>Alphaproteobacteria</taxon>
        <taxon>Rhodobacterales</taxon>
        <taxon>Roseobacteraceae</taxon>
        <taxon>Palleronia</taxon>
    </lineage>
</organism>
<dbReference type="SUPFAM" id="SSF69737">
    <property type="entry name" value="Urease metallochaperone UreE, C-terminal domain"/>
    <property type="match status" value="1"/>
</dbReference>
<sequence length="156" mass="16871">MTALPPRATRVLDTAGNAPVDTVRLDYAARLLRRKRLVGQGGLEFLVDLEQVTSLDHGAGLCLEDGRIVAVAAADEPLVAITGQALPRLAWHIGNRHTPCEIHSDRLVIQRDPVIERMLTGLGADLRPFMGPFRPEGGAYGHGRTMGHSHGEHVHG</sequence>
<dbReference type="GO" id="GO:0051082">
    <property type="term" value="F:unfolded protein binding"/>
    <property type="evidence" value="ECO:0007669"/>
    <property type="project" value="UniProtKB-UniRule"/>
</dbReference>
<keyword evidence="4 5" id="KW-0143">Chaperone</keyword>
<evidence type="ECO:0000256" key="1">
    <source>
        <dbReference type="ARBA" id="ARBA00004496"/>
    </source>
</evidence>
<accession>A0A1H8JNS7</accession>
<dbReference type="RefSeq" id="WP_091846120.1">
    <property type="nucleotide sequence ID" value="NZ_FOCM01000006.1"/>
</dbReference>
<evidence type="ECO:0000256" key="6">
    <source>
        <dbReference type="SAM" id="MobiDB-lite"/>
    </source>
</evidence>
<keyword evidence="9" id="KW-1185">Reference proteome</keyword>
<comment type="similarity">
    <text evidence="5">Belongs to the UreE family.</text>
</comment>
<dbReference type="Gene3D" id="2.60.260.20">
    <property type="entry name" value="Urease metallochaperone UreE, N-terminal domain"/>
    <property type="match status" value="1"/>
</dbReference>
<reference evidence="9" key="1">
    <citation type="submission" date="2016-10" db="EMBL/GenBank/DDBJ databases">
        <authorList>
            <person name="Varghese N."/>
            <person name="Submissions S."/>
        </authorList>
    </citation>
    <scope>NUCLEOTIDE SEQUENCE [LARGE SCALE GENOMIC DNA]</scope>
    <source>
        <strain evidence="9">DSM 26893</strain>
    </source>
</reference>
<dbReference type="Pfam" id="PF02814">
    <property type="entry name" value="UreE_N"/>
    <property type="match status" value="1"/>
</dbReference>
<dbReference type="Pfam" id="PF05194">
    <property type="entry name" value="UreE_C"/>
    <property type="match status" value="1"/>
</dbReference>
<dbReference type="HAMAP" id="MF_00822">
    <property type="entry name" value="UreE"/>
    <property type="match status" value="1"/>
</dbReference>
<gene>
    <name evidence="5" type="primary">ureE</name>
    <name evidence="8" type="ORF">SAMN04488011_106287</name>
</gene>
<dbReference type="Proteomes" id="UP000199372">
    <property type="component" value="Unassembled WGS sequence"/>
</dbReference>
<dbReference type="Gene3D" id="3.30.70.790">
    <property type="entry name" value="UreE, C-terminal domain"/>
    <property type="match status" value="1"/>
</dbReference>
<dbReference type="GO" id="GO:0065003">
    <property type="term" value="P:protein-containing complex assembly"/>
    <property type="evidence" value="ECO:0007669"/>
    <property type="project" value="InterPro"/>
</dbReference>
<dbReference type="InterPro" id="IPR012406">
    <property type="entry name" value="UreE"/>
</dbReference>
<feature type="domain" description="UreE urease accessory N-terminal" evidence="7">
    <location>
        <begin position="7"/>
        <end position="69"/>
    </location>
</feature>
<dbReference type="GO" id="GO:0019627">
    <property type="term" value="P:urea metabolic process"/>
    <property type="evidence" value="ECO:0007669"/>
    <property type="project" value="InterPro"/>
</dbReference>
<proteinExistence type="inferred from homology"/>
<dbReference type="InterPro" id="IPR036118">
    <property type="entry name" value="UreE_N_sf"/>
</dbReference>
<dbReference type="GO" id="GO:0016151">
    <property type="term" value="F:nickel cation binding"/>
    <property type="evidence" value="ECO:0007669"/>
    <property type="project" value="UniProtKB-UniRule"/>
</dbReference>
<evidence type="ECO:0000259" key="7">
    <source>
        <dbReference type="SMART" id="SM00988"/>
    </source>
</evidence>
<dbReference type="AlphaFoldDB" id="A0A1H8JNS7"/>
<dbReference type="InterPro" id="IPR007864">
    <property type="entry name" value="UreE_C_dom"/>
</dbReference>
<dbReference type="GO" id="GO:0006457">
    <property type="term" value="P:protein folding"/>
    <property type="evidence" value="ECO:0007669"/>
    <property type="project" value="InterPro"/>
</dbReference>
<comment type="function">
    <text evidence="5">Involved in urease metallocenter assembly. Binds nickel. Probably functions as a nickel donor during metallocenter assembly.</text>
</comment>
<keyword evidence="3 5" id="KW-0533">Nickel</keyword>
<dbReference type="OrthoDB" id="9802215at2"/>
<dbReference type="SMART" id="SM00988">
    <property type="entry name" value="UreE_N"/>
    <property type="match status" value="1"/>
</dbReference>
<dbReference type="CDD" id="cd00571">
    <property type="entry name" value="UreE"/>
    <property type="match status" value="1"/>
</dbReference>
<dbReference type="SUPFAM" id="SSF69287">
    <property type="entry name" value="Urease metallochaperone UreE, N-terminal domain"/>
    <property type="match status" value="1"/>
</dbReference>
<evidence type="ECO:0000256" key="5">
    <source>
        <dbReference type="HAMAP-Rule" id="MF_00822"/>
    </source>
</evidence>
<dbReference type="InterPro" id="IPR004029">
    <property type="entry name" value="UreE_N"/>
</dbReference>
<evidence type="ECO:0000256" key="4">
    <source>
        <dbReference type="ARBA" id="ARBA00023186"/>
    </source>
</evidence>
<evidence type="ECO:0000256" key="3">
    <source>
        <dbReference type="ARBA" id="ARBA00022596"/>
    </source>
</evidence>
<dbReference type="GO" id="GO:0005737">
    <property type="term" value="C:cytoplasm"/>
    <property type="evidence" value="ECO:0007669"/>
    <property type="project" value="UniProtKB-SubCell"/>
</dbReference>
<evidence type="ECO:0000256" key="2">
    <source>
        <dbReference type="ARBA" id="ARBA00022490"/>
    </source>
</evidence>